<reference evidence="6" key="1">
    <citation type="submission" date="2010-08" db="EMBL/GenBank/DDBJ databases">
        <authorList>
            <consortium name="Caenorhabditis japonica Sequencing Consortium"/>
            <person name="Wilson R.K."/>
        </authorList>
    </citation>
    <scope>NUCLEOTIDE SEQUENCE [LARGE SCALE GENOMIC DNA]</scope>
    <source>
        <strain evidence="6">DF5081</strain>
    </source>
</reference>
<dbReference type="PROSITE" id="PS00560">
    <property type="entry name" value="CARBOXYPEPT_SER_HIS"/>
    <property type="match status" value="3"/>
</dbReference>
<dbReference type="EC" id="3.4.16.-" evidence="2"/>
<dbReference type="SUPFAM" id="SSF53474">
    <property type="entry name" value="alpha/beta-Hydrolases"/>
    <property type="match status" value="4"/>
</dbReference>
<dbReference type="InterPro" id="IPR001563">
    <property type="entry name" value="Peptidase_S10"/>
</dbReference>
<keyword evidence="4" id="KW-0812">Transmembrane</keyword>
<keyword evidence="2" id="KW-0378">Hydrolase</keyword>
<dbReference type="GO" id="GO:0006508">
    <property type="term" value="P:proteolysis"/>
    <property type="evidence" value="ECO:0007669"/>
    <property type="project" value="UniProtKB-KW"/>
</dbReference>
<keyword evidence="6" id="KW-1185">Reference proteome</keyword>
<dbReference type="InterPro" id="IPR033124">
    <property type="entry name" value="Ser_caboxypep_his_AS"/>
</dbReference>
<dbReference type="FunFam" id="3.40.50.1820:FF:000222">
    <property type="entry name" value="Carboxypeptidase"/>
    <property type="match status" value="4"/>
</dbReference>
<evidence type="ECO:0000313" key="6">
    <source>
        <dbReference type="Proteomes" id="UP000005237"/>
    </source>
</evidence>
<accession>A0A8R1E0F8</accession>
<dbReference type="PANTHER" id="PTHR11802">
    <property type="entry name" value="SERINE PROTEASE FAMILY S10 SERINE CARBOXYPEPTIDASE"/>
    <property type="match status" value="1"/>
</dbReference>
<dbReference type="Gene3D" id="3.40.50.1820">
    <property type="entry name" value="alpha/beta hydrolase"/>
    <property type="match status" value="6"/>
</dbReference>
<organism evidence="5 6">
    <name type="scientific">Caenorhabditis japonica</name>
    <dbReference type="NCBI Taxonomy" id="281687"/>
    <lineage>
        <taxon>Eukaryota</taxon>
        <taxon>Metazoa</taxon>
        <taxon>Ecdysozoa</taxon>
        <taxon>Nematoda</taxon>
        <taxon>Chromadorea</taxon>
        <taxon>Rhabditida</taxon>
        <taxon>Rhabditina</taxon>
        <taxon>Rhabditomorpha</taxon>
        <taxon>Rhabditoidea</taxon>
        <taxon>Rhabditidae</taxon>
        <taxon>Peloderinae</taxon>
        <taxon>Caenorhabditis</taxon>
    </lineage>
</organism>
<evidence type="ECO:0000256" key="3">
    <source>
        <dbReference type="SAM" id="MobiDB-lite"/>
    </source>
</evidence>
<sequence>MTSVTKNELARFFDSPMNIEHSRASLQRTTVIVVQSVFGLALVVLSTQLPSTHKPYSPYDIILVIICIFVTTRLAVVLIIWTSCVFRLAEKLEELKVFLGKCNGRTEYEHLALKMKTRGAESTTFRNGKWEDELLIRLVAHSQFGLSPSSVMIRSVGILCLLSAALAAPAQLASKDTDLVTDLPGLTFTPNFKQYSGYLDGSQGNYLHYWLVEAQSNQKTAPLVLWLNGGPGCSSLLGLLSENGPYRVIQDNATVIENVNSWNKAANILYLESPRDIGFSYRDSSRYGNDTLYNDDKTATDNALALVQFFQRFPEYNGRDFYITGESYGGVYVPTLSKLVVQMIQNGTTPNINLKGFAVGNGALSRKQLTNSGIDLLYYRGMLGTTQWENLRQCCPDTPQGPLVDCDFSNFVAFDDYGNPVPRNDTNNPQDIACAKMVIEFSLNSIWETYNDVYNSYQDCYNFDPSVFGSADEMHEKVHQKTMRKIMRTSLSTSGANSAYNLFSNGVNPFIDQGSLINKQSTDALNSYPCYEGDATTAWLGRKDVRDALHIPSNVQTWQDCSDSINENYIQQNPDLTPIFQYLIDSKYPLKVLIYNGDVDLACNYLGDQWFVESLATSTYQMKLTKQREQWNYTRAGPEPYVPTLAGYLKSWSYNDNVFTIDLLTVKGAGHMVPMDRAAPSLQLFYNFLYTSNGYSKQIPYDVTAAPLRAQYTSAPQKTWTRKQADRVWNLPGLTYGLNFKQYSGYLNGVSGNYLHYWFVESQGNPSTDPLVLWLTGGPGCSGLMAMLLELGPFHPNPDGKTLFENVYSWNKAANVIFLESPRGVGFSVQDQSLNNDTIWDDERTATDTYLALKDFLTVFPEYINRPFFVTGESYGGVYVPTITSLLIDKIQSGDFPQLNLVGMSIGNGELSAVQQFNSAIMMGYFHGLFSKDNFDSLQQCCNQTKSSSQWFEYCNFAQYIHLGSDGSAIPNDNSFCATQTAYLGQQIFWDSLNNVYNIYQDCYQQDVRAFGSRMTIQNKKKHMKGFIDQGNKVSVSSTDSQGGLLCYGNDQAASWLNLADVRSALHVSSAAGNWEACNDTINGAYVQQHNDTTSVFQHILDSQYPLRVLIYNGDVDQACNYLGDQWFIEAFAQTNKLPVTKARADWRYMTQIAGYAKKFDNQNGFSIDLLTVKGAGHMVPTDRPGPALQMMVNFFRNQDYSNPTVYDTSLHPLKNTYVVAEQLTNSLNRSITGVTHNGNRVHTKVHKVIRAGKQEAVRQPTIRDAPPPPPVQTKDQDEVKQLTGLTFTPNFKQYSGYLNASAGNYLHYWLVESQLNATYDPLILWLNGGPGCSSIGGFLEELGPFHVNSDGATLFENPFSWNKAGNVLFLEAPRDVGYSFRSNEYPADTMYNDTYTASDTVLALANFFNKFPEYQKRPFYISGESYGGIYVPTLTRALINAIQSGTIKNVNLVGVAIGNGELSEIQQINSAVSLLYFRGERDKSDWDAISKCCDTSVPQAYCDYTKYINIDTAGNVSPKLNDGSLFAQCGNLVTNQGFLDVWTTDNDVYNTFADCYSTPDAGDSKLNELARGIRRLQNRRSKRSAEVSPLLPNTLFVDQAKKINYQSTDANGGFTCFSGDSAEAYMNIPQVREDLHIPSSLPYWTDCNDQMNENYIQEHNDTSSVFADILNSAYPLRFLIYNGDVDMACQFLGDQWFIEKLAKDQNMKVTQAHGPWNYTQGQFLPRIGGYWKQFTYTNPTNNTQVVFDQVTVKGAGHFVPQDRPGPALQMIYNFVNKFDYNRNLTLDYSRKPLLPEYQPAPVTVPRRKADHIFALPGVTWNVPFMQHSGYLQASPGNKLFYWFVESQSGNEGDPIILWLQGKPGCASTGGLLTEIGPFFINPDGETLFENVYSWNKAAHVLVIDSPRSVGFSYQDKNVNNDLTWDDDKTANDTYLALEDFFSAYTPHKNSELYIAGESYGGVYVPTLTRLLIKNIQANKSNIKLRGMAIGNGMVSAVNDVRTLPDFLYFHGIYDKPQWEQLRACCPKNEDASYDCKYDYYVTLDSGVNVIAKSFPNNQTLQNCAYLVENLSYDRSRHALYNQYNLYQDCYAVPKGRSGPSKNEKISRLELEKRLRLNIPQSITKTAPQDPLSTDATGGYSCWSDDAAYNYLSLPHVRDALHIPDFVQQWSFCSQINYTNLYNDTTQVFTDILNSGYDLKVLLYNGDVDSVCSMFEAQSMINNFASSQNLVSNQPRKAWMYGGQIGGYVQKFQKNNLTIDLLTVKGAGHMSPTDRPGPVLQMINNFVHGQGNYNTTIGVSMLRQPLLAQYTEQGAGTPASPVTSNPQTTPTSATTTPKVTDAPPATQSLTSSTPAPPQTPAVTVSTQVTGGNPVTTNSSPPTAPTVPTTTDNSVSISFSLSLLLVFVAELFL</sequence>
<dbReference type="InterPro" id="IPR029058">
    <property type="entry name" value="AB_hydrolase_fold"/>
</dbReference>
<proteinExistence type="inferred from homology"/>
<dbReference type="PANTHER" id="PTHR11802:SF480">
    <property type="entry name" value="CARBOXYPEPTIDASE"/>
    <property type="match status" value="1"/>
</dbReference>
<keyword evidence="2" id="KW-0645">Protease</keyword>
<keyword evidence="4" id="KW-0472">Membrane</keyword>
<dbReference type="Pfam" id="PF00450">
    <property type="entry name" value="Peptidase_S10"/>
    <property type="match status" value="4"/>
</dbReference>
<dbReference type="EnsemblMetazoa" id="CJA16551.1">
    <property type="protein sequence ID" value="CJA16551.1"/>
    <property type="gene ID" value="WBGene00135755"/>
</dbReference>
<evidence type="ECO:0000256" key="4">
    <source>
        <dbReference type="SAM" id="Phobius"/>
    </source>
</evidence>
<feature type="compositionally biased region" description="Low complexity" evidence="3">
    <location>
        <begin position="2323"/>
        <end position="2353"/>
    </location>
</feature>
<feature type="region of interest" description="Disordered" evidence="3">
    <location>
        <begin position="2312"/>
        <end position="2390"/>
    </location>
</feature>
<dbReference type="PROSITE" id="PS00131">
    <property type="entry name" value="CARBOXYPEPT_SER_SER"/>
    <property type="match status" value="4"/>
</dbReference>
<evidence type="ECO:0000256" key="2">
    <source>
        <dbReference type="RuleBase" id="RU361156"/>
    </source>
</evidence>
<feature type="transmembrane region" description="Helical" evidence="4">
    <location>
        <begin position="31"/>
        <end position="49"/>
    </location>
</feature>
<comment type="similarity">
    <text evidence="1 2">Belongs to the peptidase S10 family.</text>
</comment>
<feature type="transmembrane region" description="Helical" evidence="4">
    <location>
        <begin position="61"/>
        <end position="86"/>
    </location>
</feature>
<dbReference type="GO" id="GO:0004185">
    <property type="term" value="F:serine-type carboxypeptidase activity"/>
    <property type="evidence" value="ECO:0007669"/>
    <property type="project" value="UniProtKB-UniRule"/>
</dbReference>
<keyword evidence="2" id="KW-0121">Carboxypeptidase</keyword>
<evidence type="ECO:0000256" key="1">
    <source>
        <dbReference type="ARBA" id="ARBA00009431"/>
    </source>
</evidence>
<dbReference type="Proteomes" id="UP000005237">
    <property type="component" value="Unassembled WGS sequence"/>
</dbReference>
<name>A0A8R1E0F8_CAEJA</name>
<protein>
    <recommendedName>
        <fullName evidence="2">Carboxypeptidase</fullName>
        <ecNumber evidence="2">3.4.16.-</ecNumber>
    </recommendedName>
</protein>
<dbReference type="PRINTS" id="PR00724">
    <property type="entry name" value="CRBOXYPTASEC"/>
</dbReference>
<keyword evidence="4" id="KW-1133">Transmembrane helix</keyword>
<evidence type="ECO:0000313" key="5">
    <source>
        <dbReference type="EnsemblMetazoa" id="CJA16551.1"/>
    </source>
</evidence>
<reference evidence="5" key="2">
    <citation type="submission" date="2022-06" db="UniProtKB">
        <authorList>
            <consortium name="EnsemblMetazoa"/>
        </authorList>
    </citation>
    <scope>IDENTIFICATION</scope>
    <source>
        <strain evidence="5">DF5081</strain>
    </source>
</reference>
<dbReference type="InterPro" id="IPR018202">
    <property type="entry name" value="Ser_caboxypep_ser_AS"/>
</dbReference>
<feature type="transmembrane region" description="Helical" evidence="4">
    <location>
        <begin position="151"/>
        <end position="170"/>
    </location>
</feature>
<feature type="compositionally biased region" description="Low complexity" evidence="3">
    <location>
        <begin position="2360"/>
        <end position="2390"/>
    </location>
</feature>